<dbReference type="AlphaFoldDB" id="D8U5G0"/>
<dbReference type="OrthoDB" id="337038at2759"/>
<gene>
    <name evidence="4" type="ORF">VOLCADRAFT_64274</name>
</gene>
<evidence type="ECO:0000256" key="2">
    <source>
        <dbReference type="ARBA" id="ARBA00023265"/>
    </source>
</evidence>
<dbReference type="eggNOG" id="KOG3017">
    <property type="taxonomic scope" value="Eukaryota"/>
</dbReference>
<dbReference type="PRINTS" id="PR00838">
    <property type="entry name" value="V5ALLERGEN"/>
</dbReference>
<dbReference type="InterPro" id="IPR001283">
    <property type="entry name" value="CRISP-related"/>
</dbReference>
<dbReference type="InterPro" id="IPR014044">
    <property type="entry name" value="CAP_dom"/>
</dbReference>
<dbReference type="PANTHER" id="PTHR10334">
    <property type="entry name" value="CYSTEINE-RICH SECRETORY PROTEIN-RELATED"/>
    <property type="match status" value="1"/>
</dbReference>
<keyword evidence="5" id="KW-1185">Reference proteome</keyword>
<dbReference type="Gene3D" id="3.40.33.10">
    <property type="entry name" value="CAP"/>
    <property type="match status" value="1"/>
</dbReference>
<dbReference type="InParanoid" id="D8U5G0"/>
<comment type="function">
    <text evidence="1">Probably involved in the defense reaction of plants against pathogens.</text>
</comment>
<protein>
    <recommendedName>
        <fullName evidence="3">SCP domain-containing protein</fullName>
    </recommendedName>
</protein>
<dbReference type="Proteomes" id="UP000001058">
    <property type="component" value="Unassembled WGS sequence"/>
</dbReference>
<dbReference type="EMBL" id="GL378360">
    <property type="protein sequence ID" value="EFJ44913.1"/>
    <property type="molecule type" value="Genomic_DNA"/>
</dbReference>
<dbReference type="PRINTS" id="PR00837">
    <property type="entry name" value="V5TPXLIKE"/>
</dbReference>
<accession>D8U5G0</accession>
<evidence type="ECO:0000313" key="4">
    <source>
        <dbReference type="EMBL" id="EFJ44913.1"/>
    </source>
</evidence>
<proteinExistence type="predicted"/>
<organism evidence="5">
    <name type="scientific">Volvox carteri f. nagariensis</name>
    <dbReference type="NCBI Taxonomy" id="3068"/>
    <lineage>
        <taxon>Eukaryota</taxon>
        <taxon>Viridiplantae</taxon>
        <taxon>Chlorophyta</taxon>
        <taxon>core chlorophytes</taxon>
        <taxon>Chlorophyceae</taxon>
        <taxon>CS clade</taxon>
        <taxon>Chlamydomonadales</taxon>
        <taxon>Volvocaceae</taxon>
        <taxon>Volvox</taxon>
    </lineage>
</organism>
<evidence type="ECO:0000259" key="3">
    <source>
        <dbReference type="SMART" id="SM00198"/>
    </source>
</evidence>
<evidence type="ECO:0000313" key="5">
    <source>
        <dbReference type="Proteomes" id="UP000001058"/>
    </source>
</evidence>
<name>D8U5G0_VOLCA</name>
<evidence type="ECO:0000256" key="1">
    <source>
        <dbReference type="ARBA" id="ARBA00003143"/>
    </source>
</evidence>
<dbReference type="SMART" id="SM00198">
    <property type="entry name" value="SCP"/>
    <property type="match status" value="1"/>
</dbReference>
<keyword evidence="2" id="KW-0611">Plant defense</keyword>
<dbReference type="KEGG" id="vcn:VOLCADRAFT_64274"/>
<keyword evidence="2" id="KW-0568">Pathogenesis-related protein</keyword>
<dbReference type="SUPFAM" id="SSF55797">
    <property type="entry name" value="PR-1-like"/>
    <property type="match status" value="1"/>
</dbReference>
<dbReference type="GeneID" id="9617134"/>
<feature type="non-terminal residue" evidence="4">
    <location>
        <position position="1"/>
    </location>
</feature>
<feature type="domain" description="SCP" evidence="3">
    <location>
        <begin position="1"/>
        <end position="127"/>
    </location>
</feature>
<dbReference type="Pfam" id="PF00188">
    <property type="entry name" value="CAP"/>
    <property type="match status" value="1"/>
</dbReference>
<reference evidence="4 5" key="1">
    <citation type="journal article" date="2010" name="Science">
        <title>Genomic analysis of organismal complexity in the multicellular green alga Volvox carteri.</title>
        <authorList>
            <person name="Prochnik S.E."/>
            <person name="Umen J."/>
            <person name="Nedelcu A.M."/>
            <person name="Hallmann A."/>
            <person name="Miller S.M."/>
            <person name="Nishii I."/>
            <person name="Ferris P."/>
            <person name="Kuo A."/>
            <person name="Mitros T."/>
            <person name="Fritz-Laylin L.K."/>
            <person name="Hellsten U."/>
            <person name="Chapman J."/>
            <person name="Simakov O."/>
            <person name="Rensing S.A."/>
            <person name="Terry A."/>
            <person name="Pangilinan J."/>
            <person name="Kapitonov V."/>
            <person name="Jurka J."/>
            <person name="Salamov A."/>
            <person name="Shapiro H."/>
            <person name="Schmutz J."/>
            <person name="Grimwood J."/>
            <person name="Lindquist E."/>
            <person name="Lucas S."/>
            <person name="Grigoriev I.V."/>
            <person name="Schmitt R."/>
            <person name="Kirk D."/>
            <person name="Rokhsar D.S."/>
        </authorList>
    </citation>
    <scope>NUCLEOTIDE SEQUENCE [LARGE SCALE GENOMIC DNA]</scope>
    <source>
        <strain evidence="5">f. Nagariensis / Eve</strain>
    </source>
</reference>
<dbReference type="InterPro" id="IPR002413">
    <property type="entry name" value="V5_allergen-like"/>
</dbReference>
<sequence>DILSLHNQYRASHHAQPLSWSSSLESSAQSWANNLAGGCAFYHSGTQGVGENLAAGRRYSDWAQAASAWYQEINQYNFGSPGFSEATGHATQMLWMGTTELGCATAVSANGCSLRTVYACHYNPPGE</sequence>
<dbReference type="RefSeq" id="XP_002953884.1">
    <property type="nucleotide sequence ID" value="XM_002953838.1"/>
</dbReference>
<dbReference type="InterPro" id="IPR035940">
    <property type="entry name" value="CAP_sf"/>
</dbReference>